<dbReference type="InterPro" id="IPR010137">
    <property type="entry name" value="Lipid_A_LpxA"/>
</dbReference>
<evidence type="ECO:0000256" key="1">
    <source>
        <dbReference type="ARBA" id="ARBA00022516"/>
    </source>
</evidence>
<dbReference type="Pfam" id="PF13720">
    <property type="entry name" value="Acetyltransf_11"/>
    <property type="match status" value="1"/>
</dbReference>
<evidence type="ECO:0000256" key="3">
    <source>
        <dbReference type="ARBA" id="ARBA00022679"/>
    </source>
</evidence>
<reference evidence="7" key="1">
    <citation type="submission" date="2018-06" db="EMBL/GenBank/DDBJ databases">
        <authorList>
            <person name="Zhirakovskaya E."/>
        </authorList>
    </citation>
    <scope>NUCLEOTIDE SEQUENCE</scope>
</reference>
<dbReference type="PANTHER" id="PTHR43480:SF1">
    <property type="entry name" value="ACYL-[ACYL-CARRIER-PROTEIN]--UDP-N-ACETYLGLUCOSAMINE O-ACYLTRANSFERASE, MITOCHONDRIAL-RELATED"/>
    <property type="match status" value="1"/>
</dbReference>
<dbReference type="Pfam" id="PF00132">
    <property type="entry name" value="Hexapep"/>
    <property type="match status" value="2"/>
</dbReference>
<accession>A0A3B0XUS6</accession>
<evidence type="ECO:0000313" key="7">
    <source>
        <dbReference type="EMBL" id="VAW59914.1"/>
    </source>
</evidence>
<feature type="domain" description="UDP N-acetylglucosamine O-acyltransferase C-terminal" evidence="6">
    <location>
        <begin position="178"/>
        <end position="251"/>
    </location>
</feature>
<evidence type="ECO:0000256" key="5">
    <source>
        <dbReference type="ARBA" id="ARBA00023315"/>
    </source>
</evidence>
<dbReference type="GO" id="GO:0008780">
    <property type="term" value="F:acyl-[acyl-carrier-protein]-UDP-N-acetylglucosamine O-acyltransferase activity"/>
    <property type="evidence" value="ECO:0007669"/>
    <property type="project" value="UniProtKB-EC"/>
</dbReference>
<dbReference type="InterPro" id="IPR029098">
    <property type="entry name" value="Acetyltransf_C"/>
</dbReference>
<gene>
    <name evidence="7" type="ORF">MNBD_GAMMA08-3094</name>
</gene>
<keyword evidence="3 7" id="KW-0808">Transferase</keyword>
<dbReference type="Gene3D" id="2.160.10.10">
    <property type="entry name" value="Hexapeptide repeat proteins"/>
    <property type="match status" value="1"/>
</dbReference>
<dbReference type="AlphaFoldDB" id="A0A3B0XUS6"/>
<evidence type="ECO:0000256" key="2">
    <source>
        <dbReference type="ARBA" id="ARBA00022556"/>
    </source>
</evidence>
<dbReference type="EC" id="2.3.1.129" evidence="7"/>
<keyword evidence="5 7" id="KW-0012">Acyltransferase</keyword>
<dbReference type="GO" id="GO:0016020">
    <property type="term" value="C:membrane"/>
    <property type="evidence" value="ECO:0007669"/>
    <property type="project" value="GOC"/>
</dbReference>
<protein>
    <submittedName>
        <fullName evidence="7">Acyl-[acyl-carrier-protein]--UDP-N-acetylglucosamine O-acyltransferase</fullName>
        <ecNumber evidence="7">2.3.1.129</ecNumber>
    </submittedName>
</protein>
<evidence type="ECO:0000256" key="4">
    <source>
        <dbReference type="ARBA" id="ARBA00023098"/>
    </source>
</evidence>
<organism evidence="7">
    <name type="scientific">hydrothermal vent metagenome</name>
    <dbReference type="NCBI Taxonomy" id="652676"/>
    <lineage>
        <taxon>unclassified sequences</taxon>
        <taxon>metagenomes</taxon>
        <taxon>ecological metagenomes</taxon>
    </lineage>
</organism>
<sequence>MASPDIHPSACVSPHANLADGVVVKPFAVIEDNVEIGANCVIGPHAVIHKYVRMGSGNKIHAHAVIGDLGHDIGFDENLETWVHIGDDNTIREGVTIHRATNPETTTTLGNRAFLMAYAHIAHDCQVGDDVIFSNNICLGGHVDVGNKVVLGGAVVIHQFSRIGDFVMCAGFMAVRKDVMPYTMVAGDPARHFRLNTVGLRRSGVKGDKYKILEKAYREIRGGNRTLDGIEETEQVLHLKAWLAADSKRGLTGFLKEK</sequence>
<dbReference type="NCBIfam" id="TIGR01852">
    <property type="entry name" value="lipid_A_lpxA"/>
    <property type="match status" value="1"/>
</dbReference>
<dbReference type="NCBIfam" id="NF003657">
    <property type="entry name" value="PRK05289.1"/>
    <property type="match status" value="1"/>
</dbReference>
<dbReference type="PANTHER" id="PTHR43480">
    <property type="entry name" value="ACYL-[ACYL-CARRIER-PROTEIN]--UDP-N-ACETYLGLUCOSAMINE O-ACYLTRANSFERASE"/>
    <property type="match status" value="1"/>
</dbReference>
<dbReference type="PIRSF" id="PIRSF000456">
    <property type="entry name" value="UDP-GlcNAc_acltr"/>
    <property type="match status" value="1"/>
</dbReference>
<keyword evidence="1" id="KW-0444">Lipid biosynthesis</keyword>
<keyword evidence="4" id="KW-0443">Lipid metabolism</keyword>
<proteinExistence type="predicted"/>
<dbReference type="InterPro" id="IPR011004">
    <property type="entry name" value="Trimer_LpxA-like_sf"/>
</dbReference>
<evidence type="ECO:0000259" key="6">
    <source>
        <dbReference type="Pfam" id="PF13720"/>
    </source>
</evidence>
<dbReference type="InterPro" id="IPR001451">
    <property type="entry name" value="Hexapep"/>
</dbReference>
<dbReference type="GO" id="GO:0009245">
    <property type="term" value="P:lipid A biosynthetic process"/>
    <property type="evidence" value="ECO:0007669"/>
    <property type="project" value="UniProtKB-KW"/>
</dbReference>
<keyword evidence="2" id="KW-0441">Lipid A biosynthesis</keyword>
<dbReference type="EMBL" id="UOFH01000114">
    <property type="protein sequence ID" value="VAW59914.1"/>
    <property type="molecule type" value="Genomic_DNA"/>
</dbReference>
<name>A0A3B0XUS6_9ZZZZ</name>
<dbReference type="SUPFAM" id="SSF51161">
    <property type="entry name" value="Trimeric LpxA-like enzymes"/>
    <property type="match status" value="1"/>
</dbReference>